<protein>
    <submittedName>
        <fullName evidence="2">Uncharacterized protein</fullName>
    </submittedName>
</protein>
<dbReference type="AlphaFoldDB" id="A0A397SBC6"/>
<feature type="compositionally biased region" description="Basic and acidic residues" evidence="1">
    <location>
        <begin position="76"/>
        <end position="107"/>
    </location>
</feature>
<proteinExistence type="predicted"/>
<gene>
    <name evidence="2" type="ORF">C1645_834799</name>
</gene>
<reference evidence="2 3" key="1">
    <citation type="submission" date="2018-06" db="EMBL/GenBank/DDBJ databases">
        <title>Comparative genomics reveals the genomic features of Rhizophagus irregularis, R. cerebriforme, R. diaphanum and Gigaspora rosea, and their symbiotic lifestyle signature.</title>
        <authorList>
            <person name="Morin E."/>
            <person name="San Clemente H."/>
            <person name="Chen E.C.H."/>
            <person name="De La Providencia I."/>
            <person name="Hainaut M."/>
            <person name="Kuo A."/>
            <person name="Kohler A."/>
            <person name="Murat C."/>
            <person name="Tang N."/>
            <person name="Roy S."/>
            <person name="Loubradou J."/>
            <person name="Henrissat B."/>
            <person name="Grigoriev I.V."/>
            <person name="Corradi N."/>
            <person name="Roux C."/>
            <person name="Martin F.M."/>
        </authorList>
    </citation>
    <scope>NUCLEOTIDE SEQUENCE [LARGE SCALE GENOMIC DNA]</scope>
    <source>
        <strain evidence="2 3">DAOM 227022</strain>
    </source>
</reference>
<feature type="region of interest" description="Disordered" evidence="1">
    <location>
        <begin position="63"/>
        <end position="164"/>
    </location>
</feature>
<feature type="compositionally biased region" description="Basic residues" evidence="1">
    <location>
        <begin position="108"/>
        <end position="118"/>
    </location>
</feature>
<name>A0A397SBC6_9GLOM</name>
<dbReference type="OrthoDB" id="2427606at2759"/>
<dbReference type="EMBL" id="QKYT01000629">
    <property type="protein sequence ID" value="RIA82792.1"/>
    <property type="molecule type" value="Genomic_DNA"/>
</dbReference>
<feature type="compositionally biased region" description="Basic and acidic residues" evidence="1">
    <location>
        <begin position="137"/>
        <end position="154"/>
    </location>
</feature>
<sequence>MDEKYNNEFYRQVQISKNRDPVWNSRDYSDTARTSPNLSNHNMGRCLSPVGILCQEKNEANVAGLSSPNAKMPEQNNHDDGNRRGRSPINDKHHVFASKNDDHEKITKNKKGKKKSKKKEIPVKKGCGSLHVWGTDPQRKTNRNRDADKDDDVRQQQADSELESRKYTSIAVVSFECCPNRRRIREFEPPLGELCRVGSLVDTSGTTWTTEEPTIPCHLVLPDNYFTRTGSQAPMCKMSEGNELHESLHEHNSSIMVVEKIKNEYDCHRIAKSVRRNILSKESYHTYMKDIKEFGFNHIIIIGQRDYGVLFLDCYGRIFDWDVINFLLWPLGNYLKNKPKVAWGIEYNGTITEFEVV</sequence>
<keyword evidence="3" id="KW-1185">Reference proteome</keyword>
<evidence type="ECO:0000313" key="3">
    <source>
        <dbReference type="Proteomes" id="UP000265703"/>
    </source>
</evidence>
<organism evidence="2 3">
    <name type="scientific">Glomus cerebriforme</name>
    <dbReference type="NCBI Taxonomy" id="658196"/>
    <lineage>
        <taxon>Eukaryota</taxon>
        <taxon>Fungi</taxon>
        <taxon>Fungi incertae sedis</taxon>
        <taxon>Mucoromycota</taxon>
        <taxon>Glomeromycotina</taxon>
        <taxon>Glomeromycetes</taxon>
        <taxon>Glomerales</taxon>
        <taxon>Glomeraceae</taxon>
        <taxon>Glomus</taxon>
    </lineage>
</organism>
<feature type="compositionally biased region" description="Polar residues" evidence="1">
    <location>
        <begin position="31"/>
        <end position="42"/>
    </location>
</feature>
<evidence type="ECO:0000256" key="1">
    <source>
        <dbReference type="SAM" id="MobiDB-lite"/>
    </source>
</evidence>
<feature type="region of interest" description="Disordered" evidence="1">
    <location>
        <begin position="21"/>
        <end position="43"/>
    </location>
</feature>
<comment type="caution">
    <text evidence="2">The sequence shown here is derived from an EMBL/GenBank/DDBJ whole genome shotgun (WGS) entry which is preliminary data.</text>
</comment>
<evidence type="ECO:0000313" key="2">
    <source>
        <dbReference type="EMBL" id="RIA82792.1"/>
    </source>
</evidence>
<dbReference type="Proteomes" id="UP000265703">
    <property type="component" value="Unassembled WGS sequence"/>
</dbReference>
<accession>A0A397SBC6</accession>